<keyword evidence="1" id="KW-0472">Membrane</keyword>
<evidence type="ECO:0008006" key="4">
    <source>
        <dbReference type="Google" id="ProtNLM"/>
    </source>
</evidence>
<organism evidence="2 3">
    <name type="scientific">Desulfurobacterium indicum</name>
    <dbReference type="NCBI Taxonomy" id="1914305"/>
    <lineage>
        <taxon>Bacteria</taxon>
        <taxon>Pseudomonadati</taxon>
        <taxon>Aquificota</taxon>
        <taxon>Aquificia</taxon>
        <taxon>Desulfurobacteriales</taxon>
        <taxon>Desulfurobacteriaceae</taxon>
        <taxon>Desulfurobacterium</taxon>
    </lineage>
</organism>
<keyword evidence="1" id="KW-1133">Transmembrane helix</keyword>
<proteinExistence type="predicted"/>
<dbReference type="RefSeq" id="WP_076712089.1">
    <property type="nucleotide sequence ID" value="NZ_MOEN01000001.1"/>
</dbReference>
<sequence>MKKEGFTLIETLIAMAIFTIAMLGIGMLIIFNIKYSKINQEREAALYKANKVLEHLVSLNYTDSCLTVGIDETCNNDPDTCCDGFSGDANIEWIVENGVDPNTKKIKVISSFSYQNYHGNVTLEYIKGNW</sequence>
<comment type="caution">
    <text evidence="2">The sequence shown here is derived from an EMBL/GenBank/DDBJ whole genome shotgun (WGS) entry which is preliminary data.</text>
</comment>
<dbReference type="PROSITE" id="PS00409">
    <property type="entry name" value="PROKAR_NTER_METHYL"/>
    <property type="match status" value="1"/>
</dbReference>
<dbReference type="InterPro" id="IPR012902">
    <property type="entry name" value="N_methyl_site"/>
</dbReference>
<dbReference type="EMBL" id="MOEN01000001">
    <property type="protein sequence ID" value="OMH41340.1"/>
    <property type="molecule type" value="Genomic_DNA"/>
</dbReference>
<evidence type="ECO:0000256" key="1">
    <source>
        <dbReference type="SAM" id="Phobius"/>
    </source>
</evidence>
<dbReference type="NCBIfam" id="TIGR02532">
    <property type="entry name" value="IV_pilin_GFxxxE"/>
    <property type="match status" value="1"/>
</dbReference>
<gene>
    <name evidence="2" type="ORF">BLW93_00180</name>
</gene>
<protein>
    <recommendedName>
        <fullName evidence="4">Prepilin-type N-terminal cleavage/methylation domain-containing protein</fullName>
    </recommendedName>
</protein>
<dbReference type="OrthoDB" id="5741561at2"/>
<dbReference type="AlphaFoldDB" id="A0A1R1MNP8"/>
<accession>A0A1R1MNP8</accession>
<dbReference type="Proteomes" id="UP000187408">
    <property type="component" value="Unassembled WGS sequence"/>
</dbReference>
<dbReference type="Pfam" id="PF07963">
    <property type="entry name" value="N_methyl"/>
    <property type="match status" value="1"/>
</dbReference>
<evidence type="ECO:0000313" key="2">
    <source>
        <dbReference type="EMBL" id="OMH41340.1"/>
    </source>
</evidence>
<evidence type="ECO:0000313" key="3">
    <source>
        <dbReference type="Proteomes" id="UP000187408"/>
    </source>
</evidence>
<keyword evidence="3" id="KW-1185">Reference proteome</keyword>
<keyword evidence="1" id="KW-0812">Transmembrane</keyword>
<dbReference type="STRING" id="1914305.BLW93_00180"/>
<reference evidence="2 3" key="1">
    <citation type="submission" date="2016-10" db="EMBL/GenBank/DDBJ databases">
        <title>Genome sequence of a sulfur-reducing bacterium Desulfurobacterium indicum K6013.</title>
        <authorList>
            <person name="Cao J."/>
            <person name="Shao Z."/>
            <person name="Alain K."/>
            <person name="Jebbar M."/>
        </authorList>
    </citation>
    <scope>NUCLEOTIDE SEQUENCE [LARGE SCALE GENOMIC DNA]</scope>
    <source>
        <strain evidence="2 3">K6013</strain>
    </source>
</reference>
<feature type="transmembrane region" description="Helical" evidence="1">
    <location>
        <begin position="12"/>
        <end position="33"/>
    </location>
</feature>
<name>A0A1R1MNP8_9BACT</name>